<dbReference type="InterPro" id="IPR050464">
    <property type="entry name" value="Zeta_carotene_desat/Oxidored"/>
</dbReference>
<gene>
    <name evidence="2" type="ORF">CH360_02520</name>
    <name evidence="3" type="ORF">CH373_02520</name>
</gene>
<name>A0A2M9ZS78_9LEPT</name>
<proteinExistence type="predicted"/>
<dbReference type="GO" id="GO:0016491">
    <property type="term" value="F:oxidoreductase activity"/>
    <property type="evidence" value="ECO:0007669"/>
    <property type="project" value="InterPro"/>
</dbReference>
<dbReference type="Gene3D" id="3.90.660.20">
    <property type="entry name" value="Protoporphyrinogen oxidase, mitochondrial, domain 2"/>
    <property type="match status" value="1"/>
</dbReference>
<dbReference type="Proteomes" id="UP000231962">
    <property type="component" value="Unassembled WGS sequence"/>
</dbReference>
<dbReference type="Proteomes" id="UP000231990">
    <property type="component" value="Unassembled WGS sequence"/>
</dbReference>
<dbReference type="InterPro" id="IPR002937">
    <property type="entry name" value="Amino_oxidase"/>
</dbReference>
<dbReference type="PROSITE" id="PS51257">
    <property type="entry name" value="PROKAR_LIPOPROTEIN"/>
    <property type="match status" value="1"/>
</dbReference>
<dbReference type="EMBL" id="NPDZ01000001">
    <property type="protein sequence ID" value="PJZ74926.1"/>
    <property type="molecule type" value="Genomic_DNA"/>
</dbReference>
<sequence>MKIAVIGSGIAGLSACWYLGKEHNVTLIERQPLVGMDAQGTNIETESSTVRVDVPFRAFKKNYYPCLLELYKEAGIEIKPIDYSFSLSYDDGKTYFGFSTIGIGGNFFPLAQPECFTSSDSRRIFFDAIRFYSKSAEQLDQLKGEQLTILEFLRRFQYSEKFALEYLLPMFATINTCSLESAGNYPAEAVIDYHSKGFRFLRFFSHAKGTTDVTTRLSKRAREVRLNSDPKRLVLSGDKVRVLYGDGEESFDRIVLAAPANQAITMLPDEFRREKEILRSIRYESSEVVTHTDESFMPAKKRNWAPLCFSLSAAKDSASATLRLNKLLSSIGKREIFQTWNPTREIRQGSLISRSRFERPVINLECKRALTEFHELQEQPNRKIWLCGSYARYGIPLLEAGVATALDVQKWLNHSVLV</sequence>
<organism evidence="3 5">
    <name type="scientific">Leptospira perolatii</name>
    <dbReference type="NCBI Taxonomy" id="2023191"/>
    <lineage>
        <taxon>Bacteria</taxon>
        <taxon>Pseudomonadati</taxon>
        <taxon>Spirochaetota</taxon>
        <taxon>Spirochaetia</taxon>
        <taxon>Leptospirales</taxon>
        <taxon>Leptospiraceae</taxon>
        <taxon>Leptospira</taxon>
    </lineage>
</organism>
<accession>A0A2M9ZS78</accession>
<dbReference type="InterPro" id="IPR036188">
    <property type="entry name" value="FAD/NAD-bd_sf"/>
</dbReference>
<dbReference type="Gene3D" id="1.10.3110.10">
    <property type="entry name" value="protoporphyrinogen ix oxidase, domain 3"/>
    <property type="match status" value="1"/>
</dbReference>
<dbReference type="Gene3D" id="3.50.50.60">
    <property type="entry name" value="FAD/NAD(P)-binding domain"/>
    <property type="match status" value="1"/>
</dbReference>
<dbReference type="PANTHER" id="PTHR42923">
    <property type="entry name" value="PROTOPORPHYRINOGEN OXIDASE"/>
    <property type="match status" value="1"/>
</dbReference>
<dbReference type="AlphaFoldDB" id="A0A2M9ZS78"/>
<dbReference type="Pfam" id="PF01593">
    <property type="entry name" value="Amino_oxidase"/>
    <property type="match status" value="1"/>
</dbReference>
<dbReference type="PANTHER" id="PTHR42923:SF17">
    <property type="entry name" value="AMINE OXIDASE DOMAIN-CONTAINING PROTEIN"/>
    <property type="match status" value="1"/>
</dbReference>
<dbReference type="EMBL" id="NPDY01000001">
    <property type="protein sequence ID" value="PJZ71392.1"/>
    <property type="molecule type" value="Genomic_DNA"/>
</dbReference>
<evidence type="ECO:0000313" key="4">
    <source>
        <dbReference type="Proteomes" id="UP000231962"/>
    </source>
</evidence>
<evidence type="ECO:0000259" key="1">
    <source>
        <dbReference type="Pfam" id="PF01593"/>
    </source>
</evidence>
<dbReference type="RefSeq" id="WP_100712360.1">
    <property type="nucleotide sequence ID" value="NZ_NPDY01000001.1"/>
</dbReference>
<dbReference type="OrthoDB" id="5792777at2"/>
<feature type="domain" description="Amine oxidase" evidence="1">
    <location>
        <begin position="10"/>
        <end position="311"/>
    </location>
</feature>
<evidence type="ECO:0000313" key="3">
    <source>
        <dbReference type="EMBL" id="PJZ74926.1"/>
    </source>
</evidence>
<evidence type="ECO:0000313" key="5">
    <source>
        <dbReference type="Proteomes" id="UP000231990"/>
    </source>
</evidence>
<protein>
    <submittedName>
        <fullName evidence="3">NAD/FAD-binding protein</fullName>
    </submittedName>
</protein>
<evidence type="ECO:0000313" key="2">
    <source>
        <dbReference type="EMBL" id="PJZ71392.1"/>
    </source>
</evidence>
<keyword evidence="4" id="KW-1185">Reference proteome</keyword>
<dbReference type="SUPFAM" id="SSF51905">
    <property type="entry name" value="FAD/NAD(P)-binding domain"/>
    <property type="match status" value="1"/>
</dbReference>
<reference evidence="4 5" key="1">
    <citation type="submission" date="2017-07" db="EMBL/GenBank/DDBJ databases">
        <title>Leptospira spp. isolated from tropical soils.</title>
        <authorList>
            <person name="Thibeaux R."/>
            <person name="Iraola G."/>
            <person name="Ferres I."/>
            <person name="Bierque E."/>
            <person name="Girault D."/>
            <person name="Soupe-Gilbert M.-E."/>
            <person name="Picardeau M."/>
            <person name="Goarant C."/>
        </authorList>
    </citation>
    <scope>NUCLEOTIDE SEQUENCE [LARGE SCALE GENOMIC DNA]</scope>
    <source>
        <strain evidence="3 5">FH1-B-B1</strain>
        <strain evidence="2 4">FH1-B-C1</strain>
    </source>
</reference>
<comment type="caution">
    <text evidence="3">The sequence shown here is derived from an EMBL/GenBank/DDBJ whole genome shotgun (WGS) entry which is preliminary data.</text>
</comment>